<accession>A0ACB8E4M1</accession>
<keyword evidence="2" id="KW-1185">Reference proteome</keyword>
<dbReference type="Proteomes" id="UP000827872">
    <property type="component" value="Linkage Group LG17"/>
</dbReference>
<evidence type="ECO:0000313" key="1">
    <source>
        <dbReference type="EMBL" id="KAH7987281.1"/>
    </source>
</evidence>
<comment type="caution">
    <text evidence="1">The sequence shown here is derived from an EMBL/GenBank/DDBJ whole genome shotgun (WGS) entry which is preliminary data.</text>
</comment>
<evidence type="ECO:0000313" key="2">
    <source>
        <dbReference type="Proteomes" id="UP000827872"/>
    </source>
</evidence>
<sequence>MLQESRVRCESVLCKQVRSSPNRKNKQTPRFFCYAGKTRTLKTSTHFTDPTPRKQVEHAPPPPREKALSCVWSSRAVGNKSSAPPKGGGWVCIRNHLRRSSNTWFQEQGTNKHAGDQTMKCLLRFQGCSNTKPIP</sequence>
<dbReference type="EMBL" id="CM037630">
    <property type="protein sequence ID" value="KAH7987281.1"/>
    <property type="molecule type" value="Genomic_DNA"/>
</dbReference>
<proteinExistence type="predicted"/>
<protein>
    <submittedName>
        <fullName evidence="1">Uncharacterized protein</fullName>
    </submittedName>
</protein>
<organism evidence="1 2">
    <name type="scientific">Sphaerodactylus townsendi</name>
    <dbReference type="NCBI Taxonomy" id="933632"/>
    <lineage>
        <taxon>Eukaryota</taxon>
        <taxon>Metazoa</taxon>
        <taxon>Chordata</taxon>
        <taxon>Craniata</taxon>
        <taxon>Vertebrata</taxon>
        <taxon>Euteleostomi</taxon>
        <taxon>Lepidosauria</taxon>
        <taxon>Squamata</taxon>
        <taxon>Bifurcata</taxon>
        <taxon>Gekkota</taxon>
        <taxon>Sphaerodactylidae</taxon>
        <taxon>Sphaerodactylus</taxon>
    </lineage>
</organism>
<gene>
    <name evidence="1" type="ORF">K3G42_003105</name>
</gene>
<name>A0ACB8E4M1_9SAUR</name>
<reference evidence="1" key="1">
    <citation type="submission" date="2021-08" db="EMBL/GenBank/DDBJ databases">
        <title>The first chromosome-level gecko genome reveals the dynamic sex chromosomes of Neotropical dwarf geckos (Sphaerodactylidae: Sphaerodactylus).</title>
        <authorList>
            <person name="Pinto B.J."/>
            <person name="Keating S.E."/>
            <person name="Gamble T."/>
        </authorList>
    </citation>
    <scope>NUCLEOTIDE SEQUENCE</scope>
    <source>
        <strain evidence="1">TG3544</strain>
    </source>
</reference>